<evidence type="ECO:0000256" key="2">
    <source>
        <dbReference type="SAM" id="MobiDB-lite"/>
    </source>
</evidence>
<organism evidence="3 4">
    <name type="scientific">Fasciolopsis buskii</name>
    <dbReference type="NCBI Taxonomy" id="27845"/>
    <lineage>
        <taxon>Eukaryota</taxon>
        <taxon>Metazoa</taxon>
        <taxon>Spiralia</taxon>
        <taxon>Lophotrochozoa</taxon>
        <taxon>Platyhelminthes</taxon>
        <taxon>Trematoda</taxon>
        <taxon>Digenea</taxon>
        <taxon>Plagiorchiida</taxon>
        <taxon>Echinostomata</taxon>
        <taxon>Echinostomatoidea</taxon>
        <taxon>Fasciolidae</taxon>
        <taxon>Fasciolopsis</taxon>
    </lineage>
</organism>
<keyword evidence="1" id="KW-0175">Coiled coil</keyword>
<evidence type="ECO:0000256" key="1">
    <source>
        <dbReference type="SAM" id="Coils"/>
    </source>
</evidence>
<sequence length="253" mass="28627">MRPMTKVDDQMRANIPKVVEPTSTMVMSYPKCLGVINGSSSPGGPSSLIGISHSSVSADNSCLDWVREETEWEQCSRNPDVARLVKTRNMIERNRLTAVRNQLDRELEKELKRLTAERNEFADVLDNLQRRRIESRQKNVRRSCKQRIVNTVTIVQRENLYRKNRSGQLLSLSPSVKQDENPATSGRQTFNGSVQSEIDRTDSHRGSLSSIISLPELYRLASPQHLSVYKSLIESSKCISAYASKVNLEVPKP</sequence>
<evidence type="ECO:0000313" key="4">
    <source>
        <dbReference type="Proteomes" id="UP000728185"/>
    </source>
</evidence>
<keyword evidence="4" id="KW-1185">Reference proteome</keyword>
<feature type="region of interest" description="Disordered" evidence="2">
    <location>
        <begin position="173"/>
        <end position="202"/>
    </location>
</feature>
<feature type="coiled-coil region" evidence="1">
    <location>
        <begin position="93"/>
        <end position="131"/>
    </location>
</feature>
<dbReference type="EMBL" id="LUCM01006567">
    <property type="protein sequence ID" value="KAA0191096.1"/>
    <property type="molecule type" value="Genomic_DNA"/>
</dbReference>
<feature type="compositionally biased region" description="Polar residues" evidence="2">
    <location>
        <begin position="173"/>
        <end position="196"/>
    </location>
</feature>
<evidence type="ECO:0000313" key="3">
    <source>
        <dbReference type="EMBL" id="KAA0191096.1"/>
    </source>
</evidence>
<dbReference type="AlphaFoldDB" id="A0A8E0RYB4"/>
<comment type="caution">
    <text evidence="3">The sequence shown here is derived from an EMBL/GenBank/DDBJ whole genome shotgun (WGS) entry which is preliminary data.</text>
</comment>
<protein>
    <submittedName>
        <fullName evidence="3">Uncharacterized protein</fullName>
    </submittedName>
</protein>
<name>A0A8E0RYB4_9TREM</name>
<dbReference type="OrthoDB" id="6256357at2759"/>
<accession>A0A8E0RYB4</accession>
<reference evidence="3" key="1">
    <citation type="submission" date="2019-05" db="EMBL/GenBank/DDBJ databases">
        <title>Annotation for the trematode Fasciolopsis buski.</title>
        <authorList>
            <person name="Choi Y.-J."/>
        </authorList>
    </citation>
    <scope>NUCLEOTIDE SEQUENCE</scope>
    <source>
        <strain evidence="3">HT</strain>
        <tissue evidence="3">Whole worm</tissue>
    </source>
</reference>
<dbReference type="Proteomes" id="UP000728185">
    <property type="component" value="Unassembled WGS sequence"/>
</dbReference>
<proteinExistence type="predicted"/>
<gene>
    <name evidence="3" type="ORF">FBUS_11438</name>
</gene>